<proteinExistence type="predicted"/>
<keyword evidence="5 6" id="KW-0472">Membrane</keyword>
<organism evidence="8 9">
    <name type="scientific">Kytococcus aerolatus</name>
    <dbReference type="NCBI Taxonomy" id="592308"/>
    <lineage>
        <taxon>Bacteria</taxon>
        <taxon>Bacillati</taxon>
        <taxon>Actinomycetota</taxon>
        <taxon>Actinomycetes</taxon>
        <taxon>Micrococcales</taxon>
        <taxon>Kytococcaceae</taxon>
        <taxon>Kytococcus</taxon>
    </lineage>
</organism>
<dbReference type="PANTHER" id="PTHR35007">
    <property type="entry name" value="INTEGRAL MEMBRANE PROTEIN-RELATED"/>
    <property type="match status" value="1"/>
</dbReference>
<accession>A0A212U6W3</accession>
<dbReference type="EMBL" id="FYEZ01000003">
    <property type="protein sequence ID" value="SNC73811.1"/>
    <property type="molecule type" value="Genomic_DNA"/>
</dbReference>
<dbReference type="AlphaFoldDB" id="A0A212U6W3"/>
<gene>
    <name evidence="8" type="ORF">SAMN05445756_2156</name>
</gene>
<protein>
    <submittedName>
        <fullName evidence="8">Tight adherence protein B</fullName>
    </submittedName>
</protein>
<keyword evidence="3 6" id="KW-0812">Transmembrane</keyword>
<evidence type="ECO:0000313" key="8">
    <source>
        <dbReference type="EMBL" id="SNC73811.1"/>
    </source>
</evidence>
<keyword evidence="9" id="KW-1185">Reference proteome</keyword>
<keyword evidence="4 6" id="KW-1133">Transmembrane helix</keyword>
<dbReference type="Pfam" id="PF00482">
    <property type="entry name" value="T2SSF"/>
    <property type="match status" value="1"/>
</dbReference>
<evidence type="ECO:0000256" key="5">
    <source>
        <dbReference type="ARBA" id="ARBA00023136"/>
    </source>
</evidence>
<sequence>MVPVIGLVVALLLVGAWCAWPGRSGDAVAVDLAGAAVRRREERVRAEAVGTVRELSRAEPGDLLAPVLAPLRERWQQWRGRSVSDESLLRVLDGLASALRAGLPPHEALVMVSASGTPVPWVDPLVEAAGRGEHLGAVWAGVAREGRNMALHHVASAWSLSERAGAPLAPAVATAAEVVRRGREARQQARSAASGAMASMGMLSVLPVVGVAGAASLGYSPQELYLSSPLGGLSAAVGLVLLAGGWVVSRRLVARALRGRVIR</sequence>
<evidence type="ECO:0000256" key="4">
    <source>
        <dbReference type="ARBA" id="ARBA00022989"/>
    </source>
</evidence>
<dbReference type="Proteomes" id="UP000198122">
    <property type="component" value="Unassembled WGS sequence"/>
</dbReference>
<dbReference type="InterPro" id="IPR018076">
    <property type="entry name" value="T2SS_GspF_dom"/>
</dbReference>
<evidence type="ECO:0000256" key="6">
    <source>
        <dbReference type="SAM" id="Phobius"/>
    </source>
</evidence>
<keyword evidence="2" id="KW-1003">Cell membrane</keyword>
<feature type="transmembrane region" description="Helical" evidence="6">
    <location>
        <begin position="196"/>
        <end position="218"/>
    </location>
</feature>
<dbReference type="GO" id="GO:0005886">
    <property type="term" value="C:plasma membrane"/>
    <property type="evidence" value="ECO:0007669"/>
    <property type="project" value="UniProtKB-SubCell"/>
</dbReference>
<feature type="transmembrane region" description="Helical" evidence="6">
    <location>
        <begin position="230"/>
        <end position="248"/>
    </location>
</feature>
<name>A0A212U6W3_9MICO</name>
<evidence type="ECO:0000259" key="7">
    <source>
        <dbReference type="Pfam" id="PF00482"/>
    </source>
</evidence>
<evidence type="ECO:0000313" key="9">
    <source>
        <dbReference type="Proteomes" id="UP000198122"/>
    </source>
</evidence>
<dbReference type="PANTHER" id="PTHR35007:SF4">
    <property type="entry name" value="CONSERVED TRANSMEMBRANE PROTEIN-RELATED"/>
    <property type="match status" value="1"/>
</dbReference>
<evidence type="ECO:0000256" key="3">
    <source>
        <dbReference type="ARBA" id="ARBA00022692"/>
    </source>
</evidence>
<evidence type="ECO:0000256" key="2">
    <source>
        <dbReference type="ARBA" id="ARBA00022475"/>
    </source>
</evidence>
<dbReference type="RefSeq" id="WP_159461911.1">
    <property type="nucleotide sequence ID" value="NZ_FYEZ01000003.1"/>
</dbReference>
<evidence type="ECO:0000256" key="1">
    <source>
        <dbReference type="ARBA" id="ARBA00004651"/>
    </source>
</evidence>
<comment type="subcellular location">
    <subcellularLocation>
        <location evidence="1">Cell membrane</location>
        <topology evidence="1">Multi-pass membrane protein</topology>
    </subcellularLocation>
</comment>
<feature type="domain" description="Type II secretion system protein GspF" evidence="7">
    <location>
        <begin position="94"/>
        <end position="211"/>
    </location>
</feature>
<reference evidence="8 9" key="1">
    <citation type="submission" date="2017-06" db="EMBL/GenBank/DDBJ databases">
        <authorList>
            <person name="Kim H.J."/>
            <person name="Triplett B.A."/>
        </authorList>
    </citation>
    <scope>NUCLEOTIDE SEQUENCE [LARGE SCALE GENOMIC DNA]</scope>
    <source>
        <strain evidence="8 9">DSM 22179</strain>
    </source>
</reference>